<evidence type="ECO:0000256" key="1">
    <source>
        <dbReference type="ARBA" id="ARBA00004434"/>
    </source>
</evidence>
<evidence type="ECO:0000256" key="2">
    <source>
        <dbReference type="ARBA" id="ARBA00008370"/>
    </source>
</evidence>
<dbReference type="PANTHER" id="PTHR17130">
    <property type="entry name" value="MITOCHONDRIAL OUTER MEMBRANE PROTEIN 25"/>
    <property type="match status" value="1"/>
</dbReference>
<comment type="subcellular location">
    <subcellularLocation>
        <location evidence="1">Mitochondrion inner membrane</location>
        <topology evidence="1">Single-pass membrane protein</topology>
    </subcellularLocation>
</comment>
<dbReference type="GO" id="GO:0033617">
    <property type="term" value="P:mitochondrial respiratory chain complex IV assembly"/>
    <property type="evidence" value="ECO:0007669"/>
    <property type="project" value="TreeGrafter"/>
</dbReference>
<dbReference type="GO" id="GO:0005743">
    <property type="term" value="C:mitochondrial inner membrane"/>
    <property type="evidence" value="ECO:0007669"/>
    <property type="project" value="UniProtKB-SubCell"/>
</dbReference>
<evidence type="ECO:0000313" key="11">
    <source>
        <dbReference type="Proteomes" id="UP000002358"/>
    </source>
</evidence>
<evidence type="ECO:0000256" key="6">
    <source>
        <dbReference type="ARBA" id="ARBA00022989"/>
    </source>
</evidence>
<evidence type="ECO:0000256" key="7">
    <source>
        <dbReference type="ARBA" id="ARBA00023128"/>
    </source>
</evidence>
<keyword evidence="6 9" id="KW-1133">Transmembrane helix</keyword>
<dbReference type="AlphaFoldDB" id="A0A7M7QBW9"/>
<keyword evidence="11" id="KW-1185">Reference proteome</keyword>
<evidence type="ECO:0000256" key="8">
    <source>
        <dbReference type="ARBA" id="ARBA00023136"/>
    </source>
</evidence>
<accession>A0A7M7QBW9</accession>
<dbReference type="GeneID" id="116417089"/>
<dbReference type="InterPro" id="IPR020164">
    <property type="entry name" value="Cyt_c_Oxase_assmbl_COX16"/>
</dbReference>
<dbReference type="PANTHER" id="PTHR17130:SF14">
    <property type="entry name" value="CYTOCHROME C OXIDASE ASSEMBLY PROTEIN COX16 HOMOLOG, MITOCHONDRIAL"/>
    <property type="match status" value="1"/>
</dbReference>
<reference evidence="10" key="1">
    <citation type="submission" date="2021-01" db="UniProtKB">
        <authorList>
            <consortium name="EnsemblMetazoa"/>
        </authorList>
    </citation>
    <scope>IDENTIFICATION</scope>
</reference>
<dbReference type="EnsemblMetazoa" id="XM_031928227">
    <property type="protein sequence ID" value="XP_031784087"/>
    <property type="gene ID" value="LOC116417089"/>
</dbReference>
<name>A0A7M7QBW9_NASVI</name>
<feature type="transmembrane region" description="Helical" evidence="9">
    <location>
        <begin position="12"/>
        <end position="30"/>
    </location>
</feature>
<organism evidence="10 11">
    <name type="scientific">Nasonia vitripennis</name>
    <name type="common">Parasitic wasp</name>
    <dbReference type="NCBI Taxonomy" id="7425"/>
    <lineage>
        <taxon>Eukaryota</taxon>
        <taxon>Metazoa</taxon>
        <taxon>Ecdysozoa</taxon>
        <taxon>Arthropoda</taxon>
        <taxon>Hexapoda</taxon>
        <taxon>Insecta</taxon>
        <taxon>Pterygota</taxon>
        <taxon>Neoptera</taxon>
        <taxon>Endopterygota</taxon>
        <taxon>Hymenoptera</taxon>
        <taxon>Apocrita</taxon>
        <taxon>Proctotrupomorpha</taxon>
        <taxon>Chalcidoidea</taxon>
        <taxon>Pteromalidae</taxon>
        <taxon>Pteromalinae</taxon>
        <taxon>Nasonia</taxon>
    </lineage>
</organism>
<evidence type="ECO:0000256" key="9">
    <source>
        <dbReference type="SAM" id="Phobius"/>
    </source>
</evidence>
<dbReference type="Pfam" id="PF14138">
    <property type="entry name" value="COX16"/>
    <property type="match status" value="1"/>
</dbReference>
<protein>
    <recommendedName>
        <fullName evidence="3">Cytochrome c oxidase assembly protein COX16 homolog, mitochondrial</fullName>
    </recommendedName>
</protein>
<dbReference type="RefSeq" id="XP_031784087.1">
    <property type="nucleotide sequence ID" value="XM_031928227.2"/>
</dbReference>
<evidence type="ECO:0000256" key="5">
    <source>
        <dbReference type="ARBA" id="ARBA00022792"/>
    </source>
</evidence>
<proteinExistence type="inferred from homology"/>
<dbReference type="Proteomes" id="UP000002358">
    <property type="component" value="Unassembled WGS sequence"/>
</dbReference>
<keyword evidence="8 9" id="KW-0472">Membrane</keyword>
<comment type="similarity">
    <text evidence="2">Belongs to the COX16 family.</text>
</comment>
<keyword evidence="4 9" id="KW-0812">Transmembrane</keyword>
<sequence length="94" mass="11164">MKMSNWPIYNKHLRYAIPFVIFIIGGSLGLQEFTSLRYKYRSTNLYNPRDEIKKAGLDMTDLNQITLESQYEHVKKKLSNLHFQMQMTMTLKMA</sequence>
<evidence type="ECO:0000256" key="3">
    <source>
        <dbReference type="ARBA" id="ARBA00021814"/>
    </source>
</evidence>
<evidence type="ECO:0000313" key="10">
    <source>
        <dbReference type="EnsemblMetazoa" id="XP_031784087"/>
    </source>
</evidence>
<evidence type="ECO:0000256" key="4">
    <source>
        <dbReference type="ARBA" id="ARBA00022692"/>
    </source>
</evidence>
<keyword evidence="7" id="KW-0496">Mitochondrion</keyword>
<keyword evidence="5" id="KW-0999">Mitochondrion inner membrane</keyword>